<keyword evidence="2 8" id="KW-0812">Transmembrane</keyword>
<dbReference type="SUPFAM" id="SSF57997">
    <property type="entry name" value="Tropomyosin"/>
    <property type="match status" value="1"/>
</dbReference>
<dbReference type="Pfam" id="PF05104">
    <property type="entry name" value="Rib_recp_KP_reg"/>
    <property type="match status" value="1"/>
</dbReference>
<gene>
    <name evidence="10" type="ORF">XELAEV_18039843mg</name>
</gene>
<sequence>MEFYESTYFIVLVPSVVITVIFLFFWLFMKETSYDEVFAKQKKDQKPPPVKIEKKKTDKKKNKKKEPQNGNLHESDSETAMRDFDLGDALSSEEEHVVPTPVVSAEPLGNIRERKKKDKKPSKPVEEQANKEINGTKLPSKKPEPVPVTKQPTPPAPDTGVAKKKAGQKKQKNGRDDSPLSPETKNEQVVPSSKKQEPLSPPVEDKPQESGAGGKKKSSVKKQKVENVSALVDEPLIQPTVYIPLMDNSEVNVVEKKERANLEKSELPEKLPKTGGKKMKTVTDKENAEVKFKDLLVSLRSMMFTEEDAMSLVDVLKAKSNSVQEIVNKANRGDAAAALHQLKEKEKQLIAAKDESAIVKEQCKQLTQELVAEKQKLNLVESKARERITLLEKEHGVYQSKMHSSYQEAQQMQLKFQQVREQLDNQISHLKQENSILRDAVSSATNQMESKQSSDLNKLRQDYARLMNELTEKNNRVAQEELQKKNSEQAAVQLKAQMQEAERSWKEIEKYLRARISEFEVAQQDLQGKLISKDSEVQSLHSKLTDTMVSKQQLEQKIMQLMDAGQGESLQVQDLVKQNEALNAQVQKFHTQIAAQSSATVIVEELQKTVVEKDKAIKQMHDSLTHEHANFTNSKEELKTVQRDNMALKSELQSLHSAKDEKVALTHALEQMKRSAIEKEEQIRILNERLNTELAKVSSNIADFKANKDALGQLENSMQEKDEKIKTVEELLESGLIQLANKEAELRAMRDENKSLTSSLKALKEQQSAQISLTSVVEELKNQVHEKEGTIKSVQDLLQAEQQKTNSQEATVKALNQEIESLKEALGNSQLEKAEQISNGAQVQDLQNKLRSKEESLKNIEMRFKEREKDIADRERQIQDLDKECKVLKAHTEEVKKQLQQQESTSAQAENLQSRLVEQEEKVRNMEATLLEKEKSINDKSQELQVLRAENNVLKVQACELQQKHEQQIEQVSSAVHSEDLLKTLAEKDRHITELQSELESLKSAVEQQRKKNNDLREKNWKAMEALASTEKMLQERMNKTAKDQQHLAQTAETQTRQILQNLFPNVSVSAGLCHSDWVQEFEKGARNCLNESAEAEKLNVMEQKLKEGEEIHVMLQLECEKYKSVLAETEGILQRLQRSVEEEEGKWKLKVDESQEELNKVYSTVHTMEKELENLRKKDKEAENLRKDIDHLASELEKAESERTTYVSEVRELKDLLTELQRKLDGSYSEAIRQNEELTLLKSQLNETLLKLEGEQSERQKVASDLHEVQKSLDLIQLEILKASGDSNVIENSDISPEMKEQEKKEKIMTSLSQTLTKLQQCLQAVNQQLTKGRENFQIIGMNCIITKKMMCKSITQLFE</sequence>
<proteinExistence type="predicted"/>
<dbReference type="InterPro" id="IPR024854">
    <property type="entry name" value="Kinectin"/>
</dbReference>
<feature type="compositionally biased region" description="Basic and acidic residues" evidence="7">
    <location>
        <begin position="39"/>
        <end position="56"/>
    </location>
</feature>
<feature type="coiled-coil region" evidence="6">
    <location>
        <begin position="1120"/>
        <end position="1256"/>
    </location>
</feature>
<feature type="compositionally biased region" description="Polar residues" evidence="7">
    <location>
        <begin position="181"/>
        <end position="193"/>
    </location>
</feature>
<feature type="coiled-coil region" evidence="6">
    <location>
        <begin position="335"/>
        <end position="383"/>
    </location>
</feature>
<keyword evidence="5 8" id="KW-0472">Membrane</keyword>
<feature type="coiled-coil region" evidence="6">
    <location>
        <begin position="631"/>
        <end position="957"/>
    </location>
</feature>
<evidence type="ECO:0000256" key="3">
    <source>
        <dbReference type="ARBA" id="ARBA00022824"/>
    </source>
</evidence>
<keyword evidence="6" id="KW-0175">Coiled coil</keyword>
<evidence type="ECO:0000256" key="2">
    <source>
        <dbReference type="ARBA" id="ARBA00022692"/>
    </source>
</evidence>
<dbReference type="PANTHER" id="PTHR18864:SF1">
    <property type="entry name" value="KINECTIN"/>
    <property type="match status" value="1"/>
</dbReference>
<evidence type="ECO:0000256" key="4">
    <source>
        <dbReference type="ARBA" id="ARBA00022989"/>
    </source>
</evidence>
<dbReference type="EMBL" id="CM004480">
    <property type="protein sequence ID" value="OCT68542.1"/>
    <property type="molecule type" value="Genomic_DNA"/>
</dbReference>
<dbReference type="InterPro" id="IPR007794">
    <property type="entry name" value="Rib_rcpt_KP"/>
</dbReference>
<evidence type="ECO:0000313" key="10">
    <source>
        <dbReference type="EMBL" id="OCT68542.1"/>
    </source>
</evidence>
<accession>A0A974C8H9</accession>
<evidence type="ECO:0000259" key="9">
    <source>
        <dbReference type="Pfam" id="PF05104"/>
    </source>
</evidence>
<dbReference type="GO" id="GO:0015031">
    <property type="term" value="P:protein transport"/>
    <property type="evidence" value="ECO:0007669"/>
    <property type="project" value="InterPro"/>
</dbReference>
<reference evidence="11" key="1">
    <citation type="journal article" date="2016" name="Nature">
        <title>Genome evolution in the allotetraploid frog Xenopus laevis.</title>
        <authorList>
            <person name="Session A.M."/>
            <person name="Uno Y."/>
            <person name="Kwon T."/>
            <person name="Chapman J.A."/>
            <person name="Toyoda A."/>
            <person name="Takahashi S."/>
            <person name="Fukui A."/>
            <person name="Hikosaka A."/>
            <person name="Suzuki A."/>
            <person name="Kondo M."/>
            <person name="van Heeringen S.J."/>
            <person name="Quigley I."/>
            <person name="Heinz S."/>
            <person name="Ogino H."/>
            <person name="Ochi H."/>
            <person name="Hellsten U."/>
            <person name="Lyons J.B."/>
            <person name="Simakov O."/>
            <person name="Putnam N."/>
            <person name="Stites J."/>
            <person name="Kuroki Y."/>
            <person name="Tanaka T."/>
            <person name="Michiue T."/>
            <person name="Watanabe M."/>
            <person name="Bogdanovic O."/>
            <person name="Lister R."/>
            <person name="Georgiou G."/>
            <person name="Paranjpe S.S."/>
            <person name="van Kruijsbergen I."/>
            <person name="Shu S."/>
            <person name="Carlson J."/>
            <person name="Kinoshita T."/>
            <person name="Ohta Y."/>
            <person name="Mawaribuchi S."/>
            <person name="Jenkins J."/>
            <person name="Grimwood J."/>
            <person name="Schmutz J."/>
            <person name="Mitros T."/>
            <person name="Mozaffari S.V."/>
            <person name="Suzuki Y."/>
            <person name="Haramoto Y."/>
            <person name="Yamamoto T.S."/>
            <person name="Takagi C."/>
            <person name="Heald R."/>
            <person name="Miller K."/>
            <person name="Haudenschild C."/>
            <person name="Kitzman J."/>
            <person name="Nakayama T."/>
            <person name="Izutsu Y."/>
            <person name="Robert J."/>
            <person name="Fortriede J."/>
            <person name="Burns K."/>
            <person name="Lotay V."/>
            <person name="Karimi K."/>
            <person name="Yasuoka Y."/>
            <person name="Dichmann D.S."/>
            <person name="Flajnik M.F."/>
            <person name="Houston D.W."/>
            <person name="Shendure J."/>
            <person name="DuPasquier L."/>
            <person name="Vize P.D."/>
            <person name="Zorn A.M."/>
            <person name="Ito M."/>
            <person name="Marcotte E.M."/>
            <person name="Wallingford J.B."/>
            <person name="Ito Y."/>
            <person name="Asashima M."/>
            <person name="Ueno N."/>
            <person name="Matsuda Y."/>
            <person name="Veenstra G.J."/>
            <person name="Fujiyama A."/>
            <person name="Harland R.M."/>
            <person name="Taira M."/>
            <person name="Rokhsar D.S."/>
        </authorList>
    </citation>
    <scope>NUCLEOTIDE SEQUENCE [LARGE SCALE GENOMIC DNA]</scope>
    <source>
        <strain evidence="11">J</strain>
    </source>
</reference>
<feature type="domain" description="Ribosome receptor lysine/proline rich" evidence="9">
    <location>
        <begin position="29"/>
        <end position="153"/>
    </location>
</feature>
<feature type="coiled-coil region" evidence="6">
    <location>
        <begin position="985"/>
        <end position="1026"/>
    </location>
</feature>
<evidence type="ECO:0000313" key="11">
    <source>
        <dbReference type="Proteomes" id="UP000694892"/>
    </source>
</evidence>
<dbReference type="PANTHER" id="PTHR18864">
    <property type="entry name" value="KINECTIN"/>
    <property type="match status" value="1"/>
</dbReference>
<evidence type="ECO:0000256" key="8">
    <source>
        <dbReference type="SAM" id="Phobius"/>
    </source>
</evidence>
<name>A0A974C8H9_XENLA</name>
<feature type="compositionally biased region" description="Basic and acidic residues" evidence="7">
    <location>
        <begin position="121"/>
        <end position="130"/>
    </location>
</feature>
<evidence type="ECO:0000256" key="6">
    <source>
        <dbReference type="SAM" id="Coils"/>
    </source>
</evidence>
<keyword evidence="3" id="KW-0256">Endoplasmic reticulum</keyword>
<keyword evidence="4 8" id="KW-1133">Transmembrane helix</keyword>
<feature type="compositionally biased region" description="Basic and acidic residues" evidence="7">
    <location>
        <begin position="73"/>
        <end position="85"/>
    </location>
</feature>
<evidence type="ECO:0000256" key="1">
    <source>
        <dbReference type="ARBA" id="ARBA00004389"/>
    </source>
</evidence>
<dbReference type="OMA" id="KECMAET"/>
<evidence type="ECO:0000256" key="7">
    <source>
        <dbReference type="SAM" id="MobiDB-lite"/>
    </source>
</evidence>
<dbReference type="GO" id="GO:0007018">
    <property type="term" value="P:microtubule-based movement"/>
    <property type="evidence" value="ECO:0007669"/>
    <property type="project" value="InterPro"/>
</dbReference>
<dbReference type="Proteomes" id="UP000694892">
    <property type="component" value="Chromosome 8L"/>
</dbReference>
<dbReference type="GO" id="GO:0019894">
    <property type="term" value="F:kinesin binding"/>
    <property type="evidence" value="ECO:0007669"/>
    <property type="project" value="InterPro"/>
</dbReference>
<feature type="transmembrane region" description="Helical" evidence="8">
    <location>
        <begin position="7"/>
        <end position="29"/>
    </location>
</feature>
<protein>
    <recommendedName>
        <fullName evidence="9">Ribosome receptor lysine/proline rich domain-containing protein</fullName>
    </recommendedName>
</protein>
<feature type="compositionally biased region" description="Basic residues" evidence="7">
    <location>
        <begin position="162"/>
        <end position="172"/>
    </location>
</feature>
<comment type="subcellular location">
    <subcellularLocation>
        <location evidence="1">Endoplasmic reticulum membrane</location>
        <topology evidence="1">Single-pass membrane protein</topology>
    </subcellularLocation>
</comment>
<feature type="region of interest" description="Disordered" evidence="7">
    <location>
        <begin position="39"/>
        <end position="222"/>
    </location>
</feature>
<evidence type="ECO:0000256" key="5">
    <source>
        <dbReference type="ARBA" id="ARBA00023136"/>
    </source>
</evidence>
<organism evidence="10 11">
    <name type="scientific">Xenopus laevis</name>
    <name type="common">African clawed frog</name>
    <dbReference type="NCBI Taxonomy" id="8355"/>
    <lineage>
        <taxon>Eukaryota</taxon>
        <taxon>Metazoa</taxon>
        <taxon>Chordata</taxon>
        <taxon>Craniata</taxon>
        <taxon>Vertebrata</taxon>
        <taxon>Euteleostomi</taxon>
        <taxon>Amphibia</taxon>
        <taxon>Batrachia</taxon>
        <taxon>Anura</taxon>
        <taxon>Pipoidea</taxon>
        <taxon>Pipidae</taxon>
        <taxon>Xenopodinae</taxon>
        <taxon>Xenopus</taxon>
        <taxon>Xenopus</taxon>
    </lineage>
</organism>
<feature type="coiled-coil region" evidence="6">
    <location>
        <begin position="420"/>
        <end position="504"/>
    </location>
</feature>
<dbReference type="GO" id="GO:0005789">
    <property type="term" value="C:endoplasmic reticulum membrane"/>
    <property type="evidence" value="ECO:0007669"/>
    <property type="project" value="UniProtKB-SubCell"/>
</dbReference>